<dbReference type="PANTHER" id="PTHR10188:SF8">
    <property type="entry name" value="THREONINE ASPARTASE 1"/>
    <property type="match status" value="1"/>
</dbReference>
<evidence type="ECO:0000313" key="4">
    <source>
        <dbReference type="EMBL" id="KAK2075734.1"/>
    </source>
</evidence>
<dbReference type="GO" id="GO:0004298">
    <property type="term" value="F:threonine-type endopeptidase activity"/>
    <property type="evidence" value="ECO:0007669"/>
    <property type="project" value="TreeGrafter"/>
</dbReference>
<dbReference type="GO" id="GO:0005737">
    <property type="term" value="C:cytoplasm"/>
    <property type="evidence" value="ECO:0007669"/>
    <property type="project" value="TreeGrafter"/>
</dbReference>
<evidence type="ECO:0000256" key="3">
    <source>
        <dbReference type="PIRSR" id="PIRSR600246-3"/>
    </source>
</evidence>
<dbReference type="PANTHER" id="PTHR10188">
    <property type="entry name" value="L-ASPARAGINASE"/>
    <property type="match status" value="1"/>
</dbReference>
<dbReference type="InterPro" id="IPR029055">
    <property type="entry name" value="Ntn_hydrolases_N"/>
</dbReference>
<comment type="subunit">
    <text evidence="1">Heterotetramer of two alpha and two beta chains arranged as a dimer of alpha/beta heterodimers.</text>
</comment>
<dbReference type="GO" id="GO:0051604">
    <property type="term" value="P:protein maturation"/>
    <property type="evidence" value="ECO:0007669"/>
    <property type="project" value="TreeGrafter"/>
</dbReference>
<sequence>MYNAEVARRAKPCQGAAESGRLAPLCDTVGAVVVSCEGRCAAGVSSGGIALKRQGRVGEAAIHGAGCWAERWAGAGAASERCSVGVSTTGVGERVMVHALSRSAGARLRPREESGAAPTVGSCLAVLLRDTVCTDDSVRVEVGAAHSGQSMAIATLKGGSAAVADESTASFMINTSESIKEWSLGLSWPLHRPHA</sequence>
<dbReference type="AlphaFoldDB" id="A0AAD9MFY7"/>
<proteinExistence type="predicted"/>
<evidence type="ECO:0000256" key="1">
    <source>
        <dbReference type="ARBA" id="ARBA00011601"/>
    </source>
</evidence>
<dbReference type="Pfam" id="PF01112">
    <property type="entry name" value="Asparaginase_2"/>
    <property type="match status" value="1"/>
</dbReference>
<dbReference type="Gene3D" id="3.60.20.30">
    <property type="entry name" value="(Glycosyl)asparaginase"/>
    <property type="match status" value="1"/>
</dbReference>
<gene>
    <name evidence="4" type="ORF">QBZ16_001475</name>
</gene>
<dbReference type="Proteomes" id="UP001255856">
    <property type="component" value="Unassembled WGS sequence"/>
</dbReference>
<feature type="site" description="Cleavage; by autolysis" evidence="3">
    <location>
        <begin position="27"/>
        <end position="28"/>
    </location>
</feature>
<comment type="caution">
    <text evidence="4">The sequence shown here is derived from an EMBL/GenBank/DDBJ whole genome shotgun (WGS) entry which is preliminary data.</text>
</comment>
<reference evidence="4" key="1">
    <citation type="submission" date="2021-01" db="EMBL/GenBank/DDBJ databases">
        <authorList>
            <person name="Eckstrom K.M.E."/>
        </authorList>
    </citation>
    <scope>NUCLEOTIDE SEQUENCE</scope>
    <source>
        <strain evidence="4">UVCC 0001</strain>
    </source>
</reference>
<accession>A0AAD9MFY7</accession>
<dbReference type="EMBL" id="JASFZW010000013">
    <property type="protein sequence ID" value="KAK2075734.1"/>
    <property type="molecule type" value="Genomic_DNA"/>
</dbReference>
<protein>
    <submittedName>
        <fullName evidence="4">Uncharacterized protein</fullName>
    </submittedName>
</protein>
<evidence type="ECO:0000256" key="2">
    <source>
        <dbReference type="PIRSR" id="PIRSR600246-1"/>
    </source>
</evidence>
<dbReference type="InterPro" id="IPR000246">
    <property type="entry name" value="Peptidase_T2"/>
</dbReference>
<keyword evidence="5" id="KW-1185">Reference proteome</keyword>
<dbReference type="SUPFAM" id="SSF56235">
    <property type="entry name" value="N-terminal nucleophile aminohydrolases (Ntn hydrolases)"/>
    <property type="match status" value="1"/>
</dbReference>
<evidence type="ECO:0000313" key="5">
    <source>
        <dbReference type="Proteomes" id="UP001255856"/>
    </source>
</evidence>
<name>A0AAD9MFY7_PROWI</name>
<feature type="active site" description="Nucleophile" evidence="2">
    <location>
        <position position="28"/>
    </location>
</feature>
<organism evidence="4 5">
    <name type="scientific">Prototheca wickerhamii</name>
    <dbReference type="NCBI Taxonomy" id="3111"/>
    <lineage>
        <taxon>Eukaryota</taxon>
        <taxon>Viridiplantae</taxon>
        <taxon>Chlorophyta</taxon>
        <taxon>core chlorophytes</taxon>
        <taxon>Trebouxiophyceae</taxon>
        <taxon>Chlorellales</taxon>
        <taxon>Chlorellaceae</taxon>
        <taxon>Prototheca</taxon>
    </lineage>
</organism>